<dbReference type="EMBL" id="RBUA01001293">
    <property type="protein sequence ID" value="RMU46156.1"/>
    <property type="molecule type" value="Genomic_DNA"/>
</dbReference>
<dbReference type="AlphaFoldDB" id="A0A3M5UK48"/>
<evidence type="ECO:0000256" key="1">
    <source>
        <dbReference type="SAM" id="Phobius"/>
    </source>
</evidence>
<name>A0A3M5UK48_PSESX</name>
<dbReference type="InterPro" id="IPR017732">
    <property type="entry name" value="T4/T6SS_DotU"/>
</dbReference>
<sequence length="226" mass="25074">MNLTASKKNSASALDIDKLLQDSYLLVVELRQGAEVQDTSELWRCCVRQVKQVYQALQAAGVSNKSTALICHAQSALFDETVLNRATGPAHARWASKPLQAHLFNRHQAGEFLYEDMRQALRQPMPDLLVLTVFQRVMLLGFRGRYSDLNHPERQRLMDALNAHVPPLKLNPMLTTQGSGPRNERLGAMRSPWVRLVGAGVLLVGVWWGLDQMLGGLVATLAPGQA</sequence>
<dbReference type="Pfam" id="PF09850">
    <property type="entry name" value="DotU"/>
    <property type="match status" value="1"/>
</dbReference>
<dbReference type="InterPro" id="IPR038522">
    <property type="entry name" value="T4/T6SS_DotU_sf"/>
</dbReference>
<proteinExistence type="predicted"/>
<dbReference type="NCBIfam" id="NF038239">
    <property type="entry name" value="T6SS_TssL_short"/>
    <property type="match status" value="1"/>
</dbReference>
<feature type="domain" description="Type IV / VI secretion system DotU" evidence="2">
    <location>
        <begin position="17"/>
        <end position="211"/>
    </location>
</feature>
<dbReference type="NCBIfam" id="TIGR03349">
    <property type="entry name" value="IV_VI_DotU"/>
    <property type="match status" value="1"/>
</dbReference>
<dbReference type="Gene3D" id="1.25.40.590">
    <property type="entry name" value="Type IV / VI secretion system, DotU"/>
    <property type="match status" value="1"/>
</dbReference>
<reference evidence="3 4" key="1">
    <citation type="submission" date="2018-08" db="EMBL/GenBank/DDBJ databases">
        <title>Recombination of ecologically and evolutionarily significant loci maintains genetic cohesion in the Pseudomonas syringae species complex.</title>
        <authorList>
            <person name="Dillon M."/>
            <person name="Thakur S."/>
            <person name="Almeida R.N.D."/>
            <person name="Weir B.S."/>
            <person name="Guttman D.S."/>
        </authorList>
    </citation>
    <scope>NUCLEOTIDE SEQUENCE [LARGE SCALE GENOMIC DNA]</scope>
    <source>
        <strain evidence="3 4">ICMP 14479</strain>
    </source>
</reference>
<dbReference type="PANTHER" id="PTHR38033">
    <property type="entry name" value="MEMBRANE PROTEIN-RELATED"/>
    <property type="match status" value="1"/>
</dbReference>
<dbReference type="Proteomes" id="UP000280395">
    <property type="component" value="Unassembled WGS sequence"/>
</dbReference>
<dbReference type="RefSeq" id="WP_122301246.1">
    <property type="nucleotide sequence ID" value="NZ_RBUA01001293.1"/>
</dbReference>
<keyword evidence="1" id="KW-0812">Transmembrane</keyword>
<accession>A0A3M5UK48</accession>
<dbReference type="PANTHER" id="PTHR38033:SF1">
    <property type="entry name" value="DOTU FAMILY TYPE IV_VI SECRETION SYSTEM PROTEIN"/>
    <property type="match status" value="1"/>
</dbReference>
<evidence type="ECO:0000259" key="2">
    <source>
        <dbReference type="Pfam" id="PF09850"/>
    </source>
</evidence>
<protein>
    <recommendedName>
        <fullName evidence="2">Type IV / VI secretion system DotU domain-containing protein</fullName>
    </recommendedName>
</protein>
<feature type="transmembrane region" description="Helical" evidence="1">
    <location>
        <begin position="192"/>
        <end position="210"/>
    </location>
</feature>
<organism evidence="3 4">
    <name type="scientific">Pseudomonas syringae pv. avii</name>
    <dbReference type="NCBI Taxonomy" id="663959"/>
    <lineage>
        <taxon>Bacteria</taxon>
        <taxon>Pseudomonadati</taxon>
        <taxon>Pseudomonadota</taxon>
        <taxon>Gammaproteobacteria</taxon>
        <taxon>Pseudomonadales</taxon>
        <taxon>Pseudomonadaceae</taxon>
        <taxon>Pseudomonas</taxon>
        <taxon>Pseudomonas syringae</taxon>
    </lineage>
</organism>
<evidence type="ECO:0000313" key="3">
    <source>
        <dbReference type="EMBL" id="RMU46156.1"/>
    </source>
</evidence>
<comment type="caution">
    <text evidence="3">The sequence shown here is derived from an EMBL/GenBank/DDBJ whole genome shotgun (WGS) entry which is preliminary data.</text>
</comment>
<keyword evidence="1" id="KW-0472">Membrane</keyword>
<evidence type="ECO:0000313" key="4">
    <source>
        <dbReference type="Proteomes" id="UP000280395"/>
    </source>
</evidence>
<gene>
    <name evidence="3" type="ORF">ALP29_200023</name>
</gene>
<keyword evidence="1" id="KW-1133">Transmembrane helix</keyword>